<evidence type="ECO:0000259" key="1">
    <source>
        <dbReference type="PROSITE" id="PS50801"/>
    </source>
</evidence>
<dbReference type="InterPro" id="IPR036513">
    <property type="entry name" value="STAS_dom_sf"/>
</dbReference>
<dbReference type="InterPro" id="IPR002645">
    <property type="entry name" value="STAS_dom"/>
</dbReference>
<accession>A0A1M6EH48</accession>
<dbReference type="AlphaFoldDB" id="A0A1M6EH48"/>
<dbReference type="SUPFAM" id="SSF52091">
    <property type="entry name" value="SpoIIaa-like"/>
    <property type="match status" value="1"/>
</dbReference>
<dbReference type="RefSeq" id="WP_019386506.1">
    <property type="nucleotide sequence ID" value="NZ_ALIH01000002.1"/>
</dbReference>
<keyword evidence="3" id="KW-1185">Reference proteome</keyword>
<evidence type="ECO:0000313" key="3">
    <source>
        <dbReference type="Proteomes" id="UP000184396"/>
    </source>
</evidence>
<organism evidence="2 3">
    <name type="scientific">Algibacter luteus</name>
    <dbReference type="NCBI Taxonomy" id="1178825"/>
    <lineage>
        <taxon>Bacteria</taxon>
        <taxon>Pseudomonadati</taxon>
        <taxon>Bacteroidota</taxon>
        <taxon>Flavobacteriia</taxon>
        <taxon>Flavobacteriales</taxon>
        <taxon>Flavobacteriaceae</taxon>
        <taxon>Algibacter</taxon>
    </lineage>
</organism>
<sequence>MSLTIKENNGIFLVQGSINTKTIVQFKNHLEFLLLYKKNLTIDIDGVSAIDRMGMNAIKTLNSMALTHKKSFDIVGYGCKAIYEDILESHSA</sequence>
<gene>
    <name evidence="2" type="ORF">SAMN05216261_1973</name>
</gene>
<protein>
    <submittedName>
        <fullName evidence="2">STAS domain-containing protein</fullName>
    </submittedName>
</protein>
<dbReference type="STRING" id="1178825.SAMN05216261_1973"/>
<proteinExistence type="predicted"/>
<dbReference type="Pfam" id="PF01740">
    <property type="entry name" value="STAS"/>
    <property type="match status" value="1"/>
</dbReference>
<feature type="domain" description="STAS" evidence="1">
    <location>
        <begin position="1"/>
        <end position="61"/>
    </location>
</feature>
<reference evidence="2 3" key="1">
    <citation type="submission" date="2016-11" db="EMBL/GenBank/DDBJ databases">
        <authorList>
            <person name="Jaros S."/>
            <person name="Januszkiewicz K."/>
            <person name="Wedrychowicz H."/>
        </authorList>
    </citation>
    <scope>NUCLEOTIDE SEQUENCE [LARGE SCALE GENOMIC DNA]</scope>
    <source>
        <strain evidence="2 3">CGMCC 1.12213</strain>
    </source>
</reference>
<dbReference type="PROSITE" id="PS50801">
    <property type="entry name" value="STAS"/>
    <property type="match status" value="1"/>
</dbReference>
<dbReference type="EMBL" id="FQYK01000004">
    <property type="protein sequence ID" value="SHI84771.1"/>
    <property type="molecule type" value="Genomic_DNA"/>
</dbReference>
<evidence type="ECO:0000313" key="2">
    <source>
        <dbReference type="EMBL" id="SHI84771.1"/>
    </source>
</evidence>
<dbReference type="eggNOG" id="COG1366">
    <property type="taxonomic scope" value="Bacteria"/>
</dbReference>
<dbReference type="OrthoDB" id="1163458at2"/>
<name>A0A1M6EH48_9FLAO</name>
<dbReference type="Proteomes" id="UP000184396">
    <property type="component" value="Unassembled WGS sequence"/>
</dbReference>